<evidence type="ECO:0000313" key="4">
    <source>
        <dbReference type="Proteomes" id="UP000619238"/>
    </source>
</evidence>
<keyword evidence="4" id="KW-1185">Reference proteome</keyword>
<organism evidence="3 4">
    <name type="scientific">Kordia aestuariivivens</name>
    <dbReference type="NCBI Taxonomy" id="2759037"/>
    <lineage>
        <taxon>Bacteria</taxon>
        <taxon>Pseudomonadati</taxon>
        <taxon>Bacteroidota</taxon>
        <taxon>Flavobacteriia</taxon>
        <taxon>Flavobacteriales</taxon>
        <taxon>Flavobacteriaceae</taxon>
        <taxon>Kordia</taxon>
    </lineage>
</organism>
<dbReference type="RefSeq" id="WP_187560645.1">
    <property type="nucleotide sequence ID" value="NZ_JACGWS010000001.1"/>
</dbReference>
<comment type="caution">
    <text evidence="3">The sequence shown here is derived from an EMBL/GenBank/DDBJ whole genome shotgun (WGS) entry which is preliminary data.</text>
</comment>
<accession>A0ABR7Q4Z3</accession>
<evidence type="ECO:0000256" key="2">
    <source>
        <dbReference type="SAM" id="Phobius"/>
    </source>
</evidence>
<keyword evidence="2" id="KW-1133">Transmembrane helix</keyword>
<feature type="transmembrane region" description="Helical" evidence="2">
    <location>
        <begin position="89"/>
        <end position="108"/>
    </location>
</feature>
<feature type="transmembrane region" description="Helical" evidence="2">
    <location>
        <begin position="54"/>
        <end position="77"/>
    </location>
</feature>
<dbReference type="EMBL" id="JACGWS010000001">
    <property type="protein sequence ID" value="MBC8753620.1"/>
    <property type="molecule type" value="Genomic_DNA"/>
</dbReference>
<feature type="region of interest" description="Disordered" evidence="1">
    <location>
        <begin position="119"/>
        <end position="140"/>
    </location>
</feature>
<gene>
    <name evidence="3" type="ORF">H2O64_02980</name>
</gene>
<name>A0ABR7Q4Z3_9FLAO</name>
<proteinExistence type="predicted"/>
<dbReference type="Pfam" id="PF05656">
    <property type="entry name" value="DUF805"/>
    <property type="match status" value="1"/>
</dbReference>
<dbReference type="Proteomes" id="UP000619238">
    <property type="component" value="Unassembled WGS sequence"/>
</dbReference>
<keyword evidence="2" id="KW-0472">Membrane</keyword>
<sequence>MEWYLKVVRDNFANFEGRARRQEYWMFILFNIIILIGLVMTFGILTAITQSPAIGILGFSVYIIYGLGILIPNLAVIVRRLHDTGNSGWMILIQLIPLVGGIWLLVLMCTEGQVGPNEYGPDPKAAYPDDLNTIGPRSNN</sequence>
<evidence type="ECO:0000256" key="1">
    <source>
        <dbReference type="SAM" id="MobiDB-lite"/>
    </source>
</evidence>
<protein>
    <submittedName>
        <fullName evidence="3">DUF805 domain-containing protein</fullName>
    </submittedName>
</protein>
<dbReference type="PANTHER" id="PTHR34980">
    <property type="entry name" value="INNER MEMBRANE PROTEIN-RELATED-RELATED"/>
    <property type="match status" value="1"/>
</dbReference>
<evidence type="ECO:0000313" key="3">
    <source>
        <dbReference type="EMBL" id="MBC8753620.1"/>
    </source>
</evidence>
<dbReference type="InterPro" id="IPR008523">
    <property type="entry name" value="DUF805"/>
</dbReference>
<dbReference type="PANTHER" id="PTHR34980:SF2">
    <property type="entry name" value="INNER MEMBRANE PROTEIN YHAH-RELATED"/>
    <property type="match status" value="1"/>
</dbReference>
<reference evidence="3 4" key="1">
    <citation type="submission" date="2020-07" db="EMBL/GenBank/DDBJ databases">
        <title>Description of Kordia aestuariivivens sp. nov., isolated from a tidal flat.</title>
        <authorList>
            <person name="Park S."/>
            <person name="Yoon J.-H."/>
        </authorList>
    </citation>
    <scope>NUCLEOTIDE SEQUENCE [LARGE SCALE GENOMIC DNA]</scope>
    <source>
        <strain evidence="3 4">YSTF-M3</strain>
    </source>
</reference>
<feature type="transmembrane region" description="Helical" evidence="2">
    <location>
        <begin position="24"/>
        <end position="48"/>
    </location>
</feature>
<keyword evidence="2" id="KW-0812">Transmembrane</keyword>